<dbReference type="InterPro" id="IPR007863">
    <property type="entry name" value="Peptidase_M16_C"/>
</dbReference>
<dbReference type="GO" id="GO:0046872">
    <property type="term" value="F:metal ion binding"/>
    <property type="evidence" value="ECO:0007669"/>
    <property type="project" value="InterPro"/>
</dbReference>
<evidence type="ECO:0000259" key="2">
    <source>
        <dbReference type="Pfam" id="PF00675"/>
    </source>
</evidence>
<dbReference type="AlphaFoldDB" id="A0A4Q9HC73"/>
<dbReference type="Proteomes" id="UP000291819">
    <property type="component" value="Unassembled WGS sequence"/>
</dbReference>
<dbReference type="OrthoDB" id="9811314at2"/>
<dbReference type="Pfam" id="PF00675">
    <property type="entry name" value="Peptidase_M16"/>
    <property type="match status" value="1"/>
</dbReference>
<comment type="caution">
    <text evidence="4">The sequence shown here is derived from an EMBL/GenBank/DDBJ whole genome shotgun (WGS) entry which is preliminary data.</text>
</comment>
<evidence type="ECO:0000313" key="5">
    <source>
        <dbReference type="Proteomes" id="UP000291819"/>
    </source>
</evidence>
<feature type="domain" description="Peptidase M16 C-terminal" evidence="3">
    <location>
        <begin position="199"/>
        <end position="375"/>
    </location>
</feature>
<dbReference type="SUPFAM" id="SSF63411">
    <property type="entry name" value="LuxS/MPP-like metallohydrolase"/>
    <property type="match status" value="2"/>
</dbReference>
<gene>
    <name evidence="4" type="ORF">EYS08_12470</name>
</gene>
<dbReference type="InterPro" id="IPR011249">
    <property type="entry name" value="Metalloenz_LuxS/M16"/>
</dbReference>
<dbReference type="InterPro" id="IPR050361">
    <property type="entry name" value="MPP/UQCRC_Complex"/>
</dbReference>
<feature type="signal peptide" evidence="1">
    <location>
        <begin position="1"/>
        <end position="19"/>
    </location>
</feature>
<dbReference type="EMBL" id="SIXF01000010">
    <property type="protein sequence ID" value="TBO41962.1"/>
    <property type="molecule type" value="Genomic_DNA"/>
</dbReference>
<sequence>MKKLFIIAAVSLLAQGISAQTIDRSHKPKPGPAPVITVGDPVIYKLANGITVLVVENHKLPKVAASYSIDAGPITEGAKAGVVGLMGSMLNEGTTTKTKAQFDEAVDQLGADVSAGAYGGSTSALTRYFSQAFALMAESIRKPAFPAESFEKLKSQTITGLKSNEKSAKAISARVVNALAYGKNHPYGEFETEASITGITLDDVKAAYKKYITPSRGYLTFVGDIKPEAAKALAEKAFGDWKGTALTLPVLAKVANPAKTEVDIINVNNAVQSEITVVNLIDLPMSSPDYFPILLANQILGGGGESRLFDNLREKHGFTYGAYSSTGSGRFQSKFSANAAVRNEKVDSAVVEFLREINTIRTTKVTADELQNAKNLFNGSFALGLENPARTAGFASNILINNLPKDFYRTYLQKINAVTTDDILRITKKYFNHDNTRIVIVGKTDAFAAGLTKAGFKTQVYDNYANAVKATETAAVPTVAPAEIIKNYIKAIGGEEAIKKITSLQQNGEMEMQGQKLTVTIKNMAPNLSSMEISMGGQTAMKQVYNGKTGYAMQMGQKAELTGDDLAEKKDDKGYGGQLYYATDGTKIESAGTAKVGTADAFKLNITSPSGKKKTEYYDTKSGLLLKDESTTTKGGVEISQSTEYSNYTKVGDVLFPFTLTQSVATPQGAQEFSVVIKDIKVNPPLKAEDFN</sequence>
<proteinExistence type="predicted"/>
<dbReference type="RefSeq" id="WP_131030350.1">
    <property type="nucleotide sequence ID" value="NZ_SIXF01000010.1"/>
</dbReference>
<keyword evidence="5" id="KW-1185">Reference proteome</keyword>
<keyword evidence="1" id="KW-0732">Signal</keyword>
<feature type="chain" id="PRO_5020588507" evidence="1">
    <location>
        <begin position="20"/>
        <end position="692"/>
    </location>
</feature>
<protein>
    <submittedName>
        <fullName evidence="4">Insulinase family protein</fullName>
    </submittedName>
</protein>
<evidence type="ECO:0000313" key="4">
    <source>
        <dbReference type="EMBL" id="TBO41962.1"/>
    </source>
</evidence>
<name>A0A4Q9HC73_9SPHI</name>
<dbReference type="Pfam" id="PF05193">
    <property type="entry name" value="Peptidase_M16_C"/>
    <property type="match status" value="1"/>
</dbReference>
<dbReference type="PANTHER" id="PTHR11851">
    <property type="entry name" value="METALLOPROTEASE"/>
    <property type="match status" value="1"/>
</dbReference>
<dbReference type="Gene3D" id="3.30.830.10">
    <property type="entry name" value="Metalloenzyme, LuxS/M16 peptidase-like"/>
    <property type="match status" value="2"/>
</dbReference>
<reference evidence="4 5" key="1">
    <citation type="submission" date="2019-02" db="EMBL/GenBank/DDBJ databases">
        <title>Pedobacter kyonggii whole genome sequence analysis.</title>
        <authorList>
            <person name="Dahal R.H."/>
        </authorList>
    </citation>
    <scope>NUCLEOTIDE SEQUENCE [LARGE SCALE GENOMIC DNA]</scope>
    <source>
        <strain evidence="4 5">K-4-11-1</strain>
    </source>
</reference>
<organism evidence="4 5">
    <name type="scientific">Pedobacter kyonggii</name>
    <dbReference type="NCBI Taxonomy" id="1926871"/>
    <lineage>
        <taxon>Bacteria</taxon>
        <taxon>Pseudomonadati</taxon>
        <taxon>Bacteroidota</taxon>
        <taxon>Sphingobacteriia</taxon>
        <taxon>Sphingobacteriales</taxon>
        <taxon>Sphingobacteriaceae</taxon>
        <taxon>Pedobacter</taxon>
    </lineage>
</organism>
<evidence type="ECO:0000256" key="1">
    <source>
        <dbReference type="SAM" id="SignalP"/>
    </source>
</evidence>
<dbReference type="PANTHER" id="PTHR11851:SF224">
    <property type="entry name" value="PROCESSING PROTEASE"/>
    <property type="match status" value="1"/>
</dbReference>
<dbReference type="InterPro" id="IPR011765">
    <property type="entry name" value="Pept_M16_N"/>
</dbReference>
<feature type="domain" description="Peptidase M16 N-terminal" evidence="2">
    <location>
        <begin position="52"/>
        <end position="183"/>
    </location>
</feature>
<evidence type="ECO:0000259" key="3">
    <source>
        <dbReference type="Pfam" id="PF05193"/>
    </source>
</evidence>
<accession>A0A4Q9HC73</accession>